<name>A0A3P3TBZ7_9BACL</name>
<proteinExistence type="predicted"/>
<dbReference type="AlphaFoldDB" id="A0A3P3TBZ7"/>
<protein>
    <submittedName>
        <fullName evidence="1">Uncharacterized protein</fullName>
    </submittedName>
</protein>
<gene>
    <name evidence="1" type="ORF">EHV15_34135</name>
</gene>
<dbReference type="Proteomes" id="UP000267017">
    <property type="component" value="Unassembled WGS sequence"/>
</dbReference>
<accession>A0A3P3TBZ7</accession>
<sequence>MQNKMNFQLTLGLSDPIQNKEEVARNIANGILNQVMDFGITAEDDEGFANDIIIGSEDGVPLIHAEISPHDLNLIPISNLTENEVAGYIQREAIRRVSRGLSTISRQMESDDRFREWIEATPFFSFFTGCIDEVSREILHIVSESESVEEKPVPANRIKIDNVPVEGLISEQTKKDTRPVLVSQTGLVHEPKYQVFFSPVRQLESEFAKFLKMETGLDLTISLAGDEFGNLSLNIKEENNSITIAGEEMTVAEFLDNKHNYTLYCNDESQTARDVAAHFFDIHVNDLAHLQYLEDDDNSDKSEVRFSIASFALQPNDNEETIGGSYIARRAVSNMLYFLLKAAQAEIKLSLLYPECTHFEDVIYGTILEWSSDVEKQSSSCDPAFDAFEVLLKEELVEGTYLDEGAQSFLQKVAAALDPGNVDPQKLVFYQIIERLALKAERIRSEREEN</sequence>
<dbReference type="RefSeq" id="WP_128635725.1">
    <property type="nucleotide sequence ID" value="NZ_RRCN01000002.1"/>
</dbReference>
<dbReference type="EMBL" id="RRCN01000002">
    <property type="protein sequence ID" value="RRJ54638.1"/>
    <property type="molecule type" value="Genomic_DNA"/>
</dbReference>
<evidence type="ECO:0000313" key="2">
    <source>
        <dbReference type="Proteomes" id="UP000267017"/>
    </source>
</evidence>
<evidence type="ECO:0000313" key="1">
    <source>
        <dbReference type="EMBL" id="RRJ54638.1"/>
    </source>
</evidence>
<dbReference type="OrthoDB" id="9935862at2"/>
<organism evidence="1 2">
    <name type="scientific">Paenibacillus oralis</name>
    <dbReference type="NCBI Taxonomy" id="2490856"/>
    <lineage>
        <taxon>Bacteria</taxon>
        <taxon>Bacillati</taxon>
        <taxon>Bacillota</taxon>
        <taxon>Bacilli</taxon>
        <taxon>Bacillales</taxon>
        <taxon>Paenibacillaceae</taxon>
        <taxon>Paenibacillus</taxon>
    </lineage>
</organism>
<comment type="caution">
    <text evidence="1">The sequence shown here is derived from an EMBL/GenBank/DDBJ whole genome shotgun (WGS) entry which is preliminary data.</text>
</comment>
<keyword evidence="2" id="KW-1185">Reference proteome</keyword>
<reference evidence="1 2" key="1">
    <citation type="submission" date="2018-11" db="EMBL/GenBank/DDBJ databases">
        <title>Genome sequencing of Paenibacillus sp. KCOM 3021 (= ChDC PVNT-B20).</title>
        <authorList>
            <person name="Kook J.-K."/>
            <person name="Park S.-N."/>
            <person name="Lim Y.K."/>
        </authorList>
    </citation>
    <scope>NUCLEOTIDE SEQUENCE [LARGE SCALE GENOMIC DNA]</scope>
    <source>
        <strain evidence="1 2">KCOM 3021</strain>
    </source>
</reference>